<dbReference type="EMBL" id="CP162511">
    <property type="protein sequence ID" value="XDI07241.1"/>
    <property type="molecule type" value="Genomic_DNA"/>
</dbReference>
<dbReference type="RefSeq" id="WP_368499618.1">
    <property type="nucleotide sequence ID" value="NZ_CP162511.1"/>
</dbReference>
<sequence length="312" mass="32610">MTETPHPGPLAVLPSADPLFVDAVRSAGGTVAPLSSATRGIVWLDNAGGAGLDEVLDSHPAVDWVQLPWAGVDAFAEVLRRHDRPGRVWTSAKGAYARPVAEHALTLLLGLLRLMPTRIRADSWGGKGGTSLHGLHVLIVGAGGIAQELLRLLRPFGVDVTMVRRKTTAVPDAARTVGIDRLDEALASADVVVLAAPLTPATTGLFDAQRIARLKPGAYLVNVARGAFLDTDALVAALDDGRLAGAGLDVTDPEPLPDGHPLWRHPSAIVTPHTADTPEMTRPLLADRVRANVGAYLDGGGFTGVVDPGQGY</sequence>
<feature type="domain" description="D-isomer specific 2-hydroxyacid dehydrogenase NAD-binding" evidence="3">
    <location>
        <begin position="116"/>
        <end position="275"/>
    </location>
</feature>
<dbReference type="Pfam" id="PF02826">
    <property type="entry name" value="2-Hacid_dh_C"/>
    <property type="match status" value="1"/>
</dbReference>
<keyword evidence="1" id="KW-0560">Oxidoreductase</keyword>
<dbReference type="SUPFAM" id="SSF51735">
    <property type="entry name" value="NAD(P)-binding Rossmann-fold domains"/>
    <property type="match status" value="1"/>
</dbReference>
<dbReference type="GO" id="GO:0016491">
    <property type="term" value="F:oxidoreductase activity"/>
    <property type="evidence" value="ECO:0007669"/>
    <property type="project" value="UniProtKB-KW"/>
</dbReference>
<reference evidence="4" key="1">
    <citation type="submission" date="2024-05" db="EMBL/GenBank/DDBJ databases">
        <title>Herbiconiux sp. A18JL235.</title>
        <authorList>
            <person name="Zhang G."/>
        </authorList>
    </citation>
    <scope>NUCLEOTIDE SEQUENCE</scope>
    <source>
        <strain evidence="4">A18JL235</strain>
    </source>
</reference>
<dbReference type="CDD" id="cd12159">
    <property type="entry name" value="2-Hacid_dh_2"/>
    <property type="match status" value="1"/>
</dbReference>
<evidence type="ECO:0000259" key="3">
    <source>
        <dbReference type="Pfam" id="PF02826"/>
    </source>
</evidence>
<dbReference type="InterPro" id="IPR006140">
    <property type="entry name" value="D-isomer_DH_NAD-bd"/>
</dbReference>
<dbReference type="PANTHER" id="PTHR43333:SF1">
    <property type="entry name" value="D-ISOMER SPECIFIC 2-HYDROXYACID DEHYDROGENASE NAD-BINDING DOMAIN-CONTAINING PROTEIN"/>
    <property type="match status" value="1"/>
</dbReference>
<evidence type="ECO:0000313" key="4">
    <source>
        <dbReference type="EMBL" id="XDI07241.1"/>
    </source>
</evidence>
<name>A0AB39BLN7_9MICO</name>
<evidence type="ECO:0000256" key="1">
    <source>
        <dbReference type="ARBA" id="ARBA00023002"/>
    </source>
</evidence>
<dbReference type="Gene3D" id="3.40.50.720">
    <property type="entry name" value="NAD(P)-binding Rossmann-like Domain"/>
    <property type="match status" value="2"/>
</dbReference>
<keyword evidence="2" id="KW-0520">NAD</keyword>
<proteinExistence type="predicted"/>
<dbReference type="InterPro" id="IPR036291">
    <property type="entry name" value="NAD(P)-bd_dom_sf"/>
</dbReference>
<organism evidence="4">
    <name type="scientific">Herbiconiux sp. A18JL235</name>
    <dbReference type="NCBI Taxonomy" id="3152363"/>
    <lineage>
        <taxon>Bacteria</taxon>
        <taxon>Bacillati</taxon>
        <taxon>Actinomycetota</taxon>
        <taxon>Actinomycetes</taxon>
        <taxon>Micrococcales</taxon>
        <taxon>Microbacteriaceae</taxon>
        <taxon>Herbiconiux</taxon>
    </lineage>
</organism>
<dbReference type="AlphaFoldDB" id="A0AB39BLN7"/>
<protein>
    <submittedName>
        <fullName evidence="4">D-isomer specific 2-hydroxyacid dehydrogenase family protein</fullName>
    </submittedName>
</protein>
<dbReference type="GO" id="GO:0051287">
    <property type="term" value="F:NAD binding"/>
    <property type="evidence" value="ECO:0007669"/>
    <property type="project" value="InterPro"/>
</dbReference>
<gene>
    <name evidence="4" type="ORF">ABFY20_09095</name>
</gene>
<evidence type="ECO:0000256" key="2">
    <source>
        <dbReference type="ARBA" id="ARBA00023027"/>
    </source>
</evidence>
<accession>A0AB39BLN7</accession>
<dbReference type="PANTHER" id="PTHR43333">
    <property type="entry name" value="2-HACID_DH_C DOMAIN-CONTAINING PROTEIN"/>
    <property type="match status" value="1"/>
</dbReference>